<comment type="caution">
    <text evidence="1">The sequence shown here is derived from an EMBL/GenBank/DDBJ whole genome shotgun (WGS) entry which is preliminary data.</text>
</comment>
<gene>
    <name evidence="1" type="ORF">PsYK624_046140</name>
</gene>
<evidence type="ECO:0000313" key="2">
    <source>
        <dbReference type="Proteomes" id="UP000703269"/>
    </source>
</evidence>
<sequence length="60" mass="7036">MRGSAAVRRARGGVRRYPGTLFGSSRLHERKIRRPILNAPRSRRIDYHRSMVPLLKKKPR</sequence>
<keyword evidence="2" id="KW-1185">Reference proteome</keyword>
<name>A0A9P3G5C2_9APHY</name>
<dbReference type="EMBL" id="BPQB01000009">
    <property type="protein sequence ID" value="GJE88531.1"/>
    <property type="molecule type" value="Genomic_DNA"/>
</dbReference>
<dbReference type="AlphaFoldDB" id="A0A9P3G5C2"/>
<proteinExistence type="predicted"/>
<evidence type="ECO:0000313" key="1">
    <source>
        <dbReference type="EMBL" id="GJE88531.1"/>
    </source>
</evidence>
<reference evidence="1 2" key="1">
    <citation type="submission" date="2021-08" db="EMBL/GenBank/DDBJ databases">
        <title>Draft Genome Sequence of Phanerochaete sordida strain YK-624.</title>
        <authorList>
            <person name="Mori T."/>
            <person name="Dohra H."/>
            <person name="Suzuki T."/>
            <person name="Kawagishi H."/>
            <person name="Hirai H."/>
        </authorList>
    </citation>
    <scope>NUCLEOTIDE SEQUENCE [LARGE SCALE GENOMIC DNA]</scope>
    <source>
        <strain evidence="1 2">YK-624</strain>
    </source>
</reference>
<organism evidence="1 2">
    <name type="scientific">Phanerochaete sordida</name>
    <dbReference type="NCBI Taxonomy" id="48140"/>
    <lineage>
        <taxon>Eukaryota</taxon>
        <taxon>Fungi</taxon>
        <taxon>Dikarya</taxon>
        <taxon>Basidiomycota</taxon>
        <taxon>Agaricomycotina</taxon>
        <taxon>Agaricomycetes</taxon>
        <taxon>Polyporales</taxon>
        <taxon>Phanerochaetaceae</taxon>
        <taxon>Phanerochaete</taxon>
    </lineage>
</organism>
<accession>A0A9P3G5C2</accession>
<dbReference type="Proteomes" id="UP000703269">
    <property type="component" value="Unassembled WGS sequence"/>
</dbReference>
<protein>
    <submittedName>
        <fullName evidence="1">Uncharacterized protein</fullName>
    </submittedName>
</protein>